<evidence type="ECO:0000256" key="1">
    <source>
        <dbReference type="ARBA" id="ARBA00022801"/>
    </source>
</evidence>
<sequence>MKKNIVPFFVACLALSCSTTAFSRQQHSNDPVRPGESLKLVSRKFAFTEGPAMNRKGEIFFTDQPNNTIWKYGLDSTLSLFMDKAGRANGLFFDRKGNLIACADENNELWSIAPDKRVTVLLNNDEGRRFNGPNDVWVDPQGGIWFTDPYYQRDYWTRQAPELKHQGLYFLARGSRQARLVDTAFTKLNGLIGTPDGKMLYVTDLGGGKTYCYDIAAPGALRNRRLFAAKGCDGMTLDNRGNLYLSGKGVTIYDKSGTLLRHIDVPEDWTANLCFGGKDKDLLFITAKQAVYTLKMRVKAAE</sequence>
<dbReference type="InterPro" id="IPR013658">
    <property type="entry name" value="SGL"/>
</dbReference>
<keyword evidence="1" id="KW-0378">Hydrolase</keyword>
<feature type="chain" id="PRO_5015548486" evidence="2">
    <location>
        <begin position="24"/>
        <end position="302"/>
    </location>
</feature>
<feature type="signal peptide" evidence="2">
    <location>
        <begin position="1"/>
        <end position="23"/>
    </location>
</feature>
<dbReference type="SUPFAM" id="SSF63829">
    <property type="entry name" value="Calcium-dependent phosphotriesterase"/>
    <property type="match status" value="1"/>
</dbReference>
<dbReference type="InterPro" id="IPR051262">
    <property type="entry name" value="SMP-30/CGR1_Lactonase"/>
</dbReference>
<evidence type="ECO:0000256" key="2">
    <source>
        <dbReference type="SAM" id="SignalP"/>
    </source>
</evidence>
<dbReference type="PROSITE" id="PS51257">
    <property type="entry name" value="PROKAR_LIPOPROTEIN"/>
    <property type="match status" value="1"/>
</dbReference>
<dbReference type="OrthoDB" id="241638at2"/>
<organism evidence="4 5">
    <name type="scientific">Pedobacter yulinensis</name>
    <dbReference type="NCBI Taxonomy" id="2126353"/>
    <lineage>
        <taxon>Bacteria</taxon>
        <taxon>Pseudomonadati</taxon>
        <taxon>Bacteroidota</taxon>
        <taxon>Sphingobacteriia</taxon>
        <taxon>Sphingobacteriales</taxon>
        <taxon>Sphingobacteriaceae</taxon>
        <taxon>Pedobacter</taxon>
    </lineage>
</organism>
<dbReference type="EMBL" id="PYLS01000006">
    <property type="protein sequence ID" value="PST82087.1"/>
    <property type="molecule type" value="Genomic_DNA"/>
</dbReference>
<dbReference type="Pfam" id="PF08450">
    <property type="entry name" value="SGL"/>
    <property type="match status" value="1"/>
</dbReference>
<dbReference type="RefSeq" id="WP_107216209.1">
    <property type="nucleotide sequence ID" value="NZ_KZ686270.1"/>
</dbReference>
<evidence type="ECO:0000259" key="3">
    <source>
        <dbReference type="Pfam" id="PF08450"/>
    </source>
</evidence>
<protein>
    <submittedName>
        <fullName evidence="4">Gluconolactonase</fullName>
    </submittedName>
</protein>
<dbReference type="Proteomes" id="UP000240912">
    <property type="component" value="Unassembled WGS sequence"/>
</dbReference>
<gene>
    <name evidence="4" type="ORF">C7T94_14875</name>
</gene>
<keyword evidence="5" id="KW-1185">Reference proteome</keyword>
<evidence type="ECO:0000313" key="5">
    <source>
        <dbReference type="Proteomes" id="UP000240912"/>
    </source>
</evidence>
<dbReference type="PANTHER" id="PTHR47572:SF4">
    <property type="entry name" value="LACTONASE DRP35"/>
    <property type="match status" value="1"/>
</dbReference>
<name>A0A2T3HI23_9SPHI</name>
<comment type="caution">
    <text evidence="4">The sequence shown here is derived from an EMBL/GenBank/DDBJ whole genome shotgun (WGS) entry which is preliminary data.</text>
</comment>
<accession>A0A2T3HI23</accession>
<keyword evidence="2" id="KW-0732">Signal</keyword>
<dbReference type="AlphaFoldDB" id="A0A2T3HI23"/>
<dbReference type="Gene3D" id="2.120.10.30">
    <property type="entry name" value="TolB, C-terminal domain"/>
    <property type="match status" value="1"/>
</dbReference>
<evidence type="ECO:0000313" key="4">
    <source>
        <dbReference type="EMBL" id="PST82087.1"/>
    </source>
</evidence>
<dbReference type="InterPro" id="IPR011042">
    <property type="entry name" value="6-blade_b-propeller_TolB-like"/>
</dbReference>
<dbReference type="PANTHER" id="PTHR47572">
    <property type="entry name" value="LIPOPROTEIN-RELATED"/>
    <property type="match status" value="1"/>
</dbReference>
<feature type="domain" description="SMP-30/Gluconolactonase/LRE-like region" evidence="3">
    <location>
        <begin position="47"/>
        <end position="287"/>
    </location>
</feature>
<dbReference type="GO" id="GO:0016787">
    <property type="term" value="F:hydrolase activity"/>
    <property type="evidence" value="ECO:0007669"/>
    <property type="project" value="UniProtKB-KW"/>
</dbReference>
<proteinExistence type="predicted"/>
<reference evidence="4 5" key="1">
    <citation type="submission" date="2018-03" db="EMBL/GenBank/DDBJ databases">
        <authorList>
            <person name="Keele B.F."/>
        </authorList>
    </citation>
    <scope>NUCLEOTIDE SEQUENCE [LARGE SCALE GENOMIC DNA]</scope>
    <source>
        <strain evidence="4 5">YL28-9</strain>
    </source>
</reference>